<proteinExistence type="predicted"/>
<protein>
    <submittedName>
        <fullName evidence="1">DUF1827 family protein</fullName>
    </submittedName>
</protein>
<accession>A0A6A8MGB1</accession>
<gene>
    <name evidence="1" type="ORF">FYJ62_09390</name>
</gene>
<sequence length="92" mass="10423">MHLIDVTNSYSSLVQSQLNTTAATFVKVYSLGNTSVVFTESSDAIGIVLENHDRRIRVEEIEFVIKRLVPTDRSYQLTVDSGRRVIEIHVDK</sequence>
<evidence type="ECO:0000313" key="2">
    <source>
        <dbReference type="Proteomes" id="UP000438120"/>
    </source>
</evidence>
<dbReference type="Gene3D" id="3.40.1720.10">
    <property type="entry name" value="Streptococcus thermophilus LMG 18311 protein like"/>
    <property type="match status" value="1"/>
</dbReference>
<dbReference type="OrthoDB" id="2308827at2"/>
<organism evidence="1 2">
    <name type="scientific">Lactobacillus porci</name>
    <dbReference type="NCBI Taxonomy" id="2012477"/>
    <lineage>
        <taxon>Bacteria</taxon>
        <taxon>Bacillati</taxon>
        <taxon>Bacillota</taxon>
        <taxon>Bacilli</taxon>
        <taxon>Lactobacillales</taxon>
        <taxon>Lactobacillaceae</taxon>
        <taxon>Lactobacillus</taxon>
    </lineage>
</organism>
<evidence type="ECO:0000313" key="1">
    <source>
        <dbReference type="EMBL" id="MST87815.1"/>
    </source>
</evidence>
<keyword evidence="2" id="KW-1185">Reference proteome</keyword>
<dbReference type="InterPro" id="IPR014959">
    <property type="entry name" value="DUF1827"/>
</dbReference>
<dbReference type="RefSeq" id="WP_154549427.1">
    <property type="nucleotide sequence ID" value="NZ_JBKZBY010000007.1"/>
</dbReference>
<dbReference type="Pfam" id="PF08860">
    <property type="entry name" value="DUF1827"/>
    <property type="match status" value="1"/>
</dbReference>
<dbReference type="EMBL" id="VUMX01000036">
    <property type="protein sequence ID" value="MST87815.1"/>
    <property type="molecule type" value="Genomic_DNA"/>
</dbReference>
<name>A0A6A8MGB1_9LACO</name>
<dbReference type="InterPro" id="IPR038226">
    <property type="entry name" value="LMG18311-like_sf"/>
</dbReference>
<dbReference type="Proteomes" id="UP000438120">
    <property type="component" value="Unassembled WGS sequence"/>
</dbReference>
<comment type="caution">
    <text evidence="1">The sequence shown here is derived from an EMBL/GenBank/DDBJ whole genome shotgun (WGS) entry which is preliminary data.</text>
</comment>
<reference evidence="1 2" key="1">
    <citation type="submission" date="2019-08" db="EMBL/GenBank/DDBJ databases">
        <title>In-depth cultivation of the pig gut microbiome towards novel bacterial diversity and tailored functional studies.</title>
        <authorList>
            <person name="Wylensek D."/>
            <person name="Hitch T.C.A."/>
            <person name="Clavel T."/>
        </authorList>
    </citation>
    <scope>NUCLEOTIDE SEQUENCE [LARGE SCALE GENOMIC DNA]</scope>
    <source>
        <strain evidence="1 2">Bifido-178-WT-2B</strain>
    </source>
</reference>
<dbReference type="AlphaFoldDB" id="A0A6A8MGB1"/>